<name>A0AAD7E7J0_9AGAR</name>
<evidence type="ECO:0000256" key="11">
    <source>
        <dbReference type="SAM" id="Phobius"/>
    </source>
</evidence>
<dbReference type="InterPro" id="IPR050364">
    <property type="entry name" value="Cytochrome_P450_fung"/>
</dbReference>
<evidence type="ECO:0000256" key="3">
    <source>
        <dbReference type="ARBA" id="ARBA00010617"/>
    </source>
</evidence>
<comment type="pathway">
    <text evidence="2">Secondary metabolite biosynthesis.</text>
</comment>
<comment type="caution">
    <text evidence="12">The sequence shown here is derived from an EMBL/GenBank/DDBJ whole genome shotgun (WGS) entry which is preliminary data.</text>
</comment>
<dbReference type="SUPFAM" id="SSF48264">
    <property type="entry name" value="Cytochrome P450"/>
    <property type="match status" value="1"/>
</dbReference>
<dbReference type="Gene3D" id="1.10.630.10">
    <property type="entry name" value="Cytochrome P450"/>
    <property type="match status" value="1"/>
</dbReference>
<dbReference type="PROSITE" id="PS00086">
    <property type="entry name" value="CYTOCHROME_P450"/>
    <property type="match status" value="1"/>
</dbReference>
<accession>A0AAD7E7J0</accession>
<gene>
    <name evidence="12" type="ORF">DFH08DRAFT_1090412</name>
</gene>
<evidence type="ECO:0000256" key="7">
    <source>
        <dbReference type="ARBA" id="ARBA00023004"/>
    </source>
</evidence>
<sequence>MAGVPKSLSFSDWGAIVTLSLTCIVSVYYIRPKKPRARLPPGPRGLPFIGNVLDIPTKSYWLEFAELGDVWGDIFSLTAFGKTMIIVNSLEVAKDLLDVRGANFSDRPVIRMGGELAGFNNTLPLAHYGDRVRKERKLFHRFFGTQPAVKQFVPLLSAEIRKLLRNILLSPDGLIDEIRRATGAISLRIAYGYRLHDGPERDPFLEMFETVEHNFFNLATRAAFLVDIVPVLRYWPEWLPGGGFHTLAKMWSKQVHDTVDTGLDYVKKEMAAGTAETSFLSNLLEEGSHENYLIKWAAASIQVGGSGTTAAQLEAFFLAMSLYPDIQAAAQRELDQAVGNDRLPDISDRAQLPYVDALCKEVIRWHVAAPLAVPHRTREDYIYDRGGDLEPLLIPKDSVIIPNVWKMAHNPERYTNPMEFNPSRFIATDSKEAEQDPAEICFGYGRRICAGKLLAETAVFMECSAILSVFNISKPRENGVPVEPQLGQTSGTLSHVLPFGCIVEARNARALVLIQSD</sequence>
<evidence type="ECO:0000256" key="10">
    <source>
        <dbReference type="RuleBase" id="RU000461"/>
    </source>
</evidence>
<dbReference type="Proteomes" id="UP001218218">
    <property type="component" value="Unassembled WGS sequence"/>
</dbReference>
<dbReference type="InterPro" id="IPR036396">
    <property type="entry name" value="Cyt_P450_sf"/>
</dbReference>
<dbReference type="InterPro" id="IPR002401">
    <property type="entry name" value="Cyt_P450_E_grp-I"/>
</dbReference>
<evidence type="ECO:0000256" key="2">
    <source>
        <dbReference type="ARBA" id="ARBA00005179"/>
    </source>
</evidence>
<dbReference type="GO" id="GO:0005506">
    <property type="term" value="F:iron ion binding"/>
    <property type="evidence" value="ECO:0007669"/>
    <property type="project" value="InterPro"/>
</dbReference>
<feature type="transmembrane region" description="Helical" evidence="11">
    <location>
        <begin position="13"/>
        <end position="30"/>
    </location>
</feature>
<dbReference type="CDD" id="cd11065">
    <property type="entry name" value="CYP64-like"/>
    <property type="match status" value="1"/>
</dbReference>
<comment type="cofactor">
    <cofactor evidence="1 9">
        <name>heme</name>
        <dbReference type="ChEBI" id="CHEBI:30413"/>
    </cofactor>
</comment>
<feature type="binding site" description="axial binding residue" evidence="9">
    <location>
        <position position="449"/>
    </location>
    <ligand>
        <name>heme</name>
        <dbReference type="ChEBI" id="CHEBI:30413"/>
    </ligand>
    <ligandPart>
        <name>Fe</name>
        <dbReference type="ChEBI" id="CHEBI:18248"/>
    </ligandPart>
</feature>
<dbReference type="InterPro" id="IPR017972">
    <property type="entry name" value="Cyt_P450_CS"/>
</dbReference>
<dbReference type="GO" id="GO:0016705">
    <property type="term" value="F:oxidoreductase activity, acting on paired donors, with incorporation or reduction of molecular oxygen"/>
    <property type="evidence" value="ECO:0007669"/>
    <property type="project" value="InterPro"/>
</dbReference>
<evidence type="ECO:0000256" key="4">
    <source>
        <dbReference type="ARBA" id="ARBA00022617"/>
    </source>
</evidence>
<keyword evidence="5 9" id="KW-0479">Metal-binding</keyword>
<keyword evidence="6 10" id="KW-0560">Oxidoreductase</keyword>
<dbReference type="AlphaFoldDB" id="A0AAD7E7J0"/>
<dbReference type="InterPro" id="IPR001128">
    <property type="entry name" value="Cyt_P450"/>
</dbReference>
<reference evidence="12" key="1">
    <citation type="submission" date="2023-03" db="EMBL/GenBank/DDBJ databases">
        <title>Massive genome expansion in bonnet fungi (Mycena s.s.) driven by repeated elements and novel gene families across ecological guilds.</title>
        <authorList>
            <consortium name="Lawrence Berkeley National Laboratory"/>
            <person name="Harder C.B."/>
            <person name="Miyauchi S."/>
            <person name="Viragh M."/>
            <person name="Kuo A."/>
            <person name="Thoen E."/>
            <person name="Andreopoulos B."/>
            <person name="Lu D."/>
            <person name="Skrede I."/>
            <person name="Drula E."/>
            <person name="Henrissat B."/>
            <person name="Morin E."/>
            <person name="Kohler A."/>
            <person name="Barry K."/>
            <person name="LaButti K."/>
            <person name="Morin E."/>
            <person name="Salamov A."/>
            <person name="Lipzen A."/>
            <person name="Mereny Z."/>
            <person name="Hegedus B."/>
            <person name="Baldrian P."/>
            <person name="Stursova M."/>
            <person name="Weitz H."/>
            <person name="Taylor A."/>
            <person name="Grigoriev I.V."/>
            <person name="Nagy L.G."/>
            <person name="Martin F."/>
            <person name="Kauserud H."/>
        </authorList>
    </citation>
    <scope>NUCLEOTIDE SEQUENCE</scope>
    <source>
        <strain evidence="12">CBHHK002</strain>
    </source>
</reference>
<dbReference type="GO" id="GO:0004497">
    <property type="term" value="F:monooxygenase activity"/>
    <property type="evidence" value="ECO:0007669"/>
    <property type="project" value="UniProtKB-KW"/>
</dbReference>
<keyword evidence="4 9" id="KW-0349">Heme</keyword>
<dbReference type="PANTHER" id="PTHR46300">
    <property type="entry name" value="P450, PUTATIVE (EUROFUNG)-RELATED-RELATED"/>
    <property type="match status" value="1"/>
</dbReference>
<organism evidence="12 13">
    <name type="scientific">Mycena albidolilacea</name>
    <dbReference type="NCBI Taxonomy" id="1033008"/>
    <lineage>
        <taxon>Eukaryota</taxon>
        <taxon>Fungi</taxon>
        <taxon>Dikarya</taxon>
        <taxon>Basidiomycota</taxon>
        <taxon>Agaricomycotina</taxon>
        <taxon>Agaricomycetes</taxon>
        <taxon>Agaricomycetidae</taxon>
        <taxon>Agaricales</taxon>
        <taxon>Marasmiineae</taxon>
        <taxon>Mycenaceae</taxon>
        <taxon>Mycena</taxon>
    </lineage>
</organism>
<protein>
    <submittedName>
        <fullName evidence="12">Cytochrome P450</fullName>
    </submittedName>
</protein>
<evidence type="ECO:0000256" key="6">
    <source>
        <dbReference type="ARBA" id="ARBA00023002"/>
    </source>
</evidence>
<keyword evidence="11" id="KW-1133">Transmembrane helix</keyword>
<keyword evidence="11" id="KW-0812">Transmembrane</keyword>
<proteinExistence type="inferred from homology"/>
<evidence type="ECO:0000313" key="12">
    <source>
        <dbReference type="EMBL" id="KAJ7300855.1"/>
    </source>
</evidence>
<keyword evidence="7 9" id="KW-0408">Iron</keyword>
<dbReference type="Pfam" id="PF00067">
    <property type="entry name" value="p450"/>
    <property type="match status" value="1"/>
</dbReference>
<evidence type="ECO:0000256" key="9">
    <source>
        <dbReference type="PIRSR" id="PIRSR602401-1"/>
    </source>
</evidence>
<evidence type="ECO:0000256" key="1">
    <source>
        <dbReference type="ARBA" id="ARBA00001971"/>
    </source>
</evidence>
<dbReference type="PANTHER" id="PTHR46300:SF7">
    <property type="entry name" value="P450, PUTATIVE (EUROFUNG)-RELATED"/>
    <property type="match status" value="1"/>
</dbReference>
<keyword evidence="8 10" id="KW-0503">Monooxygenase</keyword>
<dbReference type="PRINTS" id="PR00463">
    <property type="entry name" value="EP450I"/>
</dbReference>
<dbReference type="GO" id="GO:0020037">
    <property type="term" value="F:heme binding"/>
    <property type="evidence" value="ECO:0007669"/>
    <property type="project" value="InterPro"/>
</dbReference>
<keyword evidence="11" id="KW-0472">Membrane</keyword>
<dbReference type="EMBL" id="JARIHO010000150">
    <property type="protein sequence ID" value="KAJ7300855.1"/>
    <property type="molecule type" value="Genomic_DNA"/>
</dbReference>
<comment type="similarity">
    <text evidence="3 10">Belongs to the cytochrome P450 family.</text>
</comment>
<evidence type="ECO:0000256" key="5">
    <source>
        <dbReference type="ARBA" id="ARBA00022723"/>
    </source>
</evidence>
<keyword evidence="13" id="KW-1185">Reference proteome</keyword>
<evidence type="ECO:0000256" key="8">
    <source>
        <dbReference type="ARBA" id="ARBA00023033"/>
    </source>
</evidence>
<evidence type="ECO:0000313" key="13">
    <source>
        <dbReference type="Proteomes" id="UP001218218"/>
    </source>
</evidence>